<dbReference type="SUPFAM" id="SSF57850">
    <property type="entry name" value="RING/U-box"/>
    <property type="match status" value="1"/>
</dbReference>
<evidence type="ECO:0000313" key="3">
    <source>
        <dbReference type="EMBL" id="KAF2877204.1"/>
    </source>
</evidence>
<dbReference type="SMART" id="SM00184">
    <property type="entry name" value="RING"/>
    <property type="match status" value="1"/>
</dbReference>
<protein>
    <recommendedName>
        <fullName evidence="2">RING-type domain-containing protein</fullName>
    </recommendedName>
</protein>
<evidence type="ECO:0000313" key="4">
    <source>
        <dbReference type="Proteomes" id="UP000481861"/>
    </source>
</evidence>
<dbReference type="AlphaFoldDB" id="A0A7C8MUD6"/>
<name>A0A7C8MUD6_9PLEO</name>
<keyword evidence="1" id="KW-0862">Zinc</keyword>
<organism evidence="3 4">
    <name type="scientific">Massariosphaeria phaeospora</name>
    <dbReference type="NCBI Taxonomy" id="100035"/>
    <lineage>
        <taxon>Eukaryota</taxon>
        <taxon>Fungi</taxon>
        <taxon>Dikarya</taxon>
        <taxon>Ascomycota</taxon>
        <taxon>Pezizomycotina</taxon>
        <taxon>Dothideomycetes</taxon>
        <taxon>Pleosporomycetidae</taxon>
        <taxon>Pleosporales</taxon>
        <taxon>Pleosporales incertae sedis</taxon>
        <taxon>Massariosphaeria</taxon>
    </lineage>
</organism>
<reference evidence="3 4" key="1">
    <citation type="submission" date="2020-01" db="EMBL/GenBank/DDBJ databases">
        <authorList>
            <consortium name="DOE Joint Genome Institute"/>
            <person name="Haridas S."/>
            <person name="Albert R."/>
            <person name="Binder M."/>
            <person name="Bloem J."/>
            <person name="Labutti K."/>
            <person name="Salamov A."/>
            <person name="Andreopoulos B."/>
            <person name="Baker S.E."/>
            <person name="Barry K."/>
            <person name="Bills G."/>
            <person name="Bluhm B.H."/>
            <person name="Cannon C."/>
            <person name="Castanera R."/>
            <person name="Culley D.E."/>
            <person name="Daum C."/>
            <person name="Ezra D."/>
            <person name="Gonzalez J.B."/>
            <person name="Henrissat B."/>
            <person name="Kuo A."/>
            <person name="Liang C."/>
            <person name="Lipzen A."/>
            <person name="Lutzoni F."/>
            <person name="Magnuson J."/>
            <person name="Mondo S."/>
            <person name="Nolan M."/>
            <person name="Ohm R."/>
            <person name="Pangilinan J."/>
            <person name="Park H.-J.H."/>
            <person name="Ramirez L."/>
            <person name="Alfaro M."/>
            <person name="Sun H."/>
            <person name="Tritt A."/>
            <person name="Yoshinaga Y."/>
            <person name="Zwiers L.-H.L."/>
            <person name="Turgeon B.G."/>
            <person name="Goodwin S.B."/>
            <person name="Spatafora J.W."/>
            <person name="Crous P.W."/>
            <person name="Grigoriev I.V."/>
        </authorList>
    </citation>
    <scope>NUCLEOTIDE SEQUENCE [LARGE SCALE GENOMIC DNA]</scope>
    <source>
        <strain evidence="3 4">CBS 611.86</strain>
    </source>
</reference>
<sequence length="256" mass="28680">MDAPTHNQDVQGERMYLAPIGPHHQLPSYDDFMRKSLRRAIVRPSTMCTVCSMYRDEHWGNPVQTPCGHVYHRECLYTYILGSIGKLICNNKCLSCQVDFFLDHHAELSTAQRRLLYDQNSGEPRTVDGLFVPVPYPTPDGLTSREANIANPHTHPVTAPLPFLEPPGQAQDVVRGPRGSRSNSSEEPVMMVQENVEAEMEWQIVHMPNPEDPDGEPIRRTMLTALSLPNGLSFPDGTSLPAGFVINVPQNQNRSN</sequence>
<keyword evidence="4" id="KW-1185">Reference proteome</keyword>
<feature type="domain" description="RING-type" evidence="2">
    <location>
        <begin position="48"/>
        <end position="97"/>
    </location>
</feature>
<dbReference type="OrthoDB" id="3691193at2759"/>
<proteinExistence type="predicted"/>
<dbReference type="GO" id="GO:0008270">
    <property type="term" value="F:zinc ion binding"/>
    <property type="evidence" value="ECO:0007669"/>
    <property type="project" value="UniProtKB-KW"/>
</dbReference>
<dbReference type="Gene3D" id="3.30.40.10">
    <property type="entry name" value="Zinc/RING finger domain, C3HC4 (zinc finger)"/>
    <property type="match status" value="1"/>
</dbReference>
<dbReference type="InterPro" id="IPR013083">
    <property type="entry name" value="Znf_RING/FYVE/PHD"/>
</dbReference>
<evidence type="ECO:0000256" key="1">
    <source>
        <dbReference type="PROSITE-ProRule" id="PRU00175"/>
    </source>
</evidence>
<dbReference type="InterPro" id="IPR001841">
    <property type="entry name" value="Znf_RING"/>
</dbReference>
<keyword evidence="1" id="KW-0863">Zinc-finger</keyword>
<gene>
    <name evidence="3" type="ORF">BDV95DRAFT_601620</name>
</gene>
<dbReference type="EMBL" id="JAADJZ010000002">
    <property type="protein sequence ID" value="KAF2877204.1"/>
    <property type="molecule type" value="Genomic_DNA"/>
</dbReference>
<comment type="caution">
    <text evidence="3">The sequence shown here is derived from an EMBL/GenBank/DDBJ whole genome shotgun (WGS) entry which is preliminary data.</text>
</comment>
<keyword evidence="1" id="KW-0479">Metal-binding</keyword>
<dbReference type="Proteomes" id="UP000481861">
    <property type="component" value="Unassembled WGS sequence"/>
</dbReference>
<accession>A0A7C8MUD6</accession>
<dbReference type="PROSITE" id="PS50089">
    <property type="entry name" value="ZF_RING_2"/>
    <property type="match status" value="1"/>
</dbReference>
<evidence type="ECO:0000259" key="2">
    <source>
        <dbReference type="PROSITE" id="PS50089"/>
    </source>
</evidence>